<dbReference type="Gene3D" id="3.40.50.1820">
    <property type="entry name" value="alpha/beta hydrolase"/>
    <property type="match status" value="1"/>
</dbReference>
<keyword evidence="1" id="KW-0378">Hydrolase</keyword>
<dbReference type="AlphaFoldDB" id="A0A2U8GVH7"/>
<organism evidence="1 2">
    <name type="scientific">Parazoarcus communis</name>
    <dbReference type="NCBI Taxonomy" id="41977"/>
    <lineage>
        <taxon>Bacteria</taxon>
        <taxon>Pseudomonadati</taxon>
        <taxon>Pseudomonadota</taxon>
        <taxon>Betaproteobacteria</taxon>
        <taxon>Rhodocyclales</taxon>
        <taxon>Zoogloeaceae</taxon>
        <taxon>Parazoarcus</taxon>
    </lineage>
</organism>
<dbReference type="Proteomes" id="UP000244930">
    <property type="component" value="Chromosome"/>
</dbReference>
<dbReference type="InterPro" id="IPR029058">
    <property type="entry name" value="AB_hydrolase_fold"/>
</dbReference>
<dbReference type="RefSeq" id="WP_108950735.1">
    <property type="nucleotide sequence ID" value="NZ_CP022187.1"/>
</dbReference>
<dbReference type="GO" id="GO:0016787">
    <property type="term" value="F:hydrolase activity"/>
    <property type="evidence" value="ECO:0007669"/>
    <property type="project" value="UniProtKB-KW"/>
</dbReference>
<dbReference type="EMBL" id="CP022187">
    <property type="protein sequence ID" value="AWI77036.1"/>
    <property type="molecule type" value="Genomic_DNA"/>
</dbReference>
<dbReference type="InterPro" id="IPR017532">
    <property type="entry name" value="Hydrolase-2_PEP"/>
</dbReference>
<dbReference type="NCBIfam" id="TIGR03101">
    <property type="entry name" value="hydr2_PEP"/>
    <property type="match status" value="1"/>
</dbReference>
<name>A0A2U8GVH7_9RHOO</name>
<reference evidence="1 2" key="1">
    <citation type="submission" date="2017-06" db="EMBL/GenBank/DDBJ databases">
        <title>Azoarcus.</title>
        <authorList>
            <person name="Woo J.-H."/>
            <person name="Kim H.-S."/>
        </authorList>
    </citation>
    <scope>NUCLEOTIDE SEQUENCE [LARGE SCALE GENOMIC DNA]</scope>
    <source>
        <strain evidence="1 2">TSPY31</strain>
    </source>
</reference>
<keyword evidence="2" id="KW-1185">Reference proteome</keyword>
<evidence type="ECO:0000313" key="1">
    <source>
        <dbReference type="EMBL" id="AWI77036.1"/>
    </source>
</evidence>
<gene>
    <name evidence="1" type="ORF">CEW83_18860</name>
</gene>
<dbReference type="KEGG" id="acom:CEW83_18860"/>
<evidence type="ECO:0000313" key="2">
    <source>
        <dbReference type="Proteomes" id="UP000244930"/>
    </source>
</evidence>
<proteinExistence type="predicted"/>
<accession>A0A2U8GVH7</accession>
<protein>
    <submittedName>
        <fullName evidence="1">Hydrolase 2, exosortase A system-associated</fullName>
    </submittedName>
</protein>
<dbReference type="SUPFAM" id="SSF53474">
    <property type="entry name" value="alpha/beta-Hydrolases"/>
    <property type="match status" value="1"/>
</dbReference>
<sequence>MREAFFLDAPRGGRFCLATRPAGTSKGAILFVPPFAEELNKSRRMVALAAGAFAREGWTVLQMDCFGCGDSAGDFSDASWKDWIQDLGSGWDWLQQDGTQRASAKLPLVLWTLRSGSLLAADWMHERGECPPLLIWQPVTSGKQHLTQFLRLKAANEMLAESDARQVMASIRAALQRGENVEVAGYGLSPALASGMDAANLRLPAGYAAPVAILELGSAERADSSPAVASLTAKWTAAAIRVRSEVVAGPGFWQTQEIETAPLLIERSLGMLEYLAQ</sequence>